<dbReference type="InterPro" id="IPR002885">
    <property type="entry name" value="PPR_rpt"/>
</dbReference>
<dbReference type="PROSITE" id="PS51375">
    <property type="entry name" value="PPR"/>
    <property type="match status" value="1"/>
</dbReference>
<dbReference type="Gene3D" id="1.25.40.10">
    <property type="entry name" value="Tetratricopeptide repeat domain"/>
    <property type="match status" value="1"/>
</dbReference>
<dbReference type="InterPro" id="IPR050667">
    <property type="entry name" value="PPR-containing_protein"/>
</dbReference>
<dbReference type="Gramene" id="OIT38941">
    <property type="protein sequence ID" value="OIT38941"/>
    <property type="gene ID" value="A4A49_16003"/>
</dbReference>
<organism evidence="4 5">
    <name type="scientific">Nicotiana attenuata</name>
    <name type="common">Coyote tobacco</name>
    <dbReference type="NCBI Taxonomy" id="49451"/>
    <lineage>
        <taxon>Eukaryota</taxon>
        <taxon>Viridiplantae</taxon>
        <taxon>Streptophyta</taxon>
        <taxon>Embryophyta</taxon>
        <taxon>Tracheophyta</taxon>
        <taxon>Spermatophyta</taxon>
        <taxon>Magnoliopsida</taxon>
        <taxon>eudicotyledons</taxon>
        <taxon>Gunneridae</taxon>
        <taxon>Pentapetalae</taxon>
        <taxon>asterids</taxon>
        <taxon>lamiids</taxon>
        <taxon>Solanales</taxon>
        <taxon>Solanaceae</taxon>
        <taxon>Nicotianoideae</taxon>
        <taxon>Nicotianeae</taxon>
        <taxon>Nicotiana</taxon>
    </lineage>
</organism>
<keyword evidence="2" id="KW-0677">Repeat</keyword>
<sequence length="302" mass="33875">MARISLLRYSCNGFSCFAISRSGSAITIRDYFSSQSNTSISSAKDKFENVKCLDDAVSLFRRMVRAQPLPSVFSFSKLLKTMVNMKHYSAVLSLFQEMLKLRIPISDSILNIAINSYCLMHCSDGGISVLAIYLKSGIPFDVITFSTLLRGLFAENKIKDAVNLFKKLVRENILAVAGELFKSRGAYMTEEEAENAGIICLSKEAGQVPRRLSSALNCLEHLYMNLVCLDELHELRDKLLNPATRDYVDQTPASFSDVTLNHLMAVKLQRIAGTRPEMQLIKLLLAIQHRSERESAPMQCQK</sequence>
<evidence type="ECO:0000313" key="4">
    <source>
        <dbReference type="EMBL" id="OIT38941.1"/>
    </source>
</evidence>
<accession>A0A314LAY6</accession>
<dbReference type="EMBL" id="MJEQ01000159">
    <property type="protein sequence ID" value="OIT38941.1"/>
    <property type="molecule type" value="Genomic_DNA"/>
</dbReference>
<evidence type="ECO:0000256" key="2">
    <source>
        <dbReference type="ARBA" id="ARBA00022737"/>
    </source>
</evidence>
<reference evidence="4" key="1">
    <citation type="submission" date="2016-11" db="EMBL/GenBank/DDBJ databases">
        <title>The genome of Nicotiana attenuata.</title>
        <authorList>
            <person name="Xu S."/>
            <person name="Brockmoeller T."/>
            <person name="Gaquerel E."/>
            <person name="Navarro A."/>
            <person name="Kuhl H."/>
            <person name="Gase K."/>
            <person name="Ling Z."/>
            <person name="Zhou W."/>
            <person name="Kreitzer C."/>
            <person name="Stanke M."/>
            <person name="Tang H."/>
            <person name="Lyons E."/>
            <person name="Pandey P."/>
            <person name="Pandey S.P."/>
            <person name="Timmermann B."/>
            <person name="Baldwin I.T."/>
        </authorList>
    </citation>
    <scope>NUCLEOTIDE SEQUENCE [LARGE SCALE GENOMIC DNA]</scope>
    <source>
        <strain evidence="4">UT</strain>
    </source>
</reference>
<evidence type="ECO:0000313" key="5">
    <source>
        <dbReference type="Proteomes" id="UP000187609"/>
    </source>
</evidence>
<dbReference type="InterPro" id="IPR011990">
    <property type="entry name" value="TPR-like_helical_dom_sf"/>
</dbReference>
<dbReference type="Pfam" id="PF12854">
    <property type="entry name" value="PPR_1"/>
    <property type="match status" value="1"/>
</dbReference>
<dbReference type="SMR" id="A0A314LAY6"/>
<dbReference type="Proteomes" id="UP000187609">
    <property type="component" value="Unassembled WGS sequence"/>
</dbReference>
<dbReference type="NCBIfam" id="TIGR00756">
    <property type="entry name" value="PPR"/>
    <property type="match status" value="1"/>
</dbReference>
<dbReference type="PANTHER" id="PTHR47939:SF13">
    <property type="entry name" value="OS03G0201400 PROTEIN"/>
    <property type="match status" value="1"/>
</dbReference>
<evidence type="ECO:0000256" key="1">
    <source>
        <dbReference type="ARBA" id="ARBA00007626"/>
    </source>
</evidence>
<feature type="repeat" description="PPR" evidence="3">
    <location>
        <begin position="141"/>
        <end position="175"/>
    </location>
</feature>
<name>A0A314LAY6_NICAT</name>
<comment type="caution">
    <text evidence="4">The sequence shown here is derived from an EMBL/GenBank/DDBJ whole genome shotgun (WGS) entry which is preliminary data.</text>
</comment>
<evidence type="ECO:0000256" key="3">
    <source>
        <dbReference type="PROSITE-ProRule" id="PRU00708"/>
    </source>
</evidence>
<gene>
    <name evidence="4" type="ORF">A4A49_16003</name>
</gene>
<proteinExistence type="inferred from homology"/>
<dbReference type="AlphaFoldDB" id="A0A314LAY6"/>
<protein>
    <submittedName>
        <fullName evidence="4">Pentatricopeptide repeat-containing protein, mitochondrial</fullName>
    </submittedName>
</protein>
<keyword evidence="5" id="KW-1185">Reference proteome</keyword>
<dbReference type="PANTHER" id="PTHR47939">
    <property type="entry name" value="MEMBRANE-ASSOCIATED SALT-INDUCIBLE PROTEIN-LIKE"/>
    <property type="match status" value="1"/>
</dbReference>
<comment type="similarity">
    <text evidence="1">Belongs to the PPR family. P subfamily.</text>
</comment>